<evidence type="ECO:0000256" key="2">
    <source>
        <dbReference type="ARBA" id="ARBA00006411"/>
    </source>
</evidence>
<name>A0ABV8L0T7_9NOCA</name>
<evidence type="ECO:0000256" key="3">
    <source>
        <dbReference type="ARBA" id="ARBA00022490"/>
    </source>
</evidence>
<keyword evidence="4" id="KW-0143">Chaperone</keyword>
<comment type="similarity">
    <text evidence="2">Belongs to the EspG family.</text>
</comment>
<protein>
    <submittedName>
        <fullName evidence="5">ESX secretion-associated protein EspG</fullName>
    </submittedName>
</protein>
<dbReference type="Pfam" id="PF14011">
    <property type="entry name" value="ESX-1_EspG"/>
    <property type="match status" value="1"/>
</dbReference>
<evidence type="ECO:0000256" key="4">
    <source>
        <dbReference type="ARBA" id="ARBA00023186"/>
    </source>
</evidence>
<gene>
    <name evidence="5" type="ORF">ACFOW8_04065</name>
</gene>
<dbReference type="RefSeq" id="WP_378545604.1">
    <property type="nucleotide sequence ID" value="NZ_JBHSBA010000003.1"/>
</dbReference>
<proteinExistence type="inferred from homology"/>
<evidence type="ECO:0000313" key="5">
    <source>
        <dbReference type="EMBL" id="MFC4124101.1"/>
    </source>
</evidence>
<comment type="caution">
    <text evidence="5">The sequence shown here is derived from an EMBL/GenBank/DDBJ whole genome shotgun (WGS) entry which is preliminary data.</text>
</comment>
<accession>A0ABV8L0T7</accession>
<evidence type="ECO:0000256" key="1">
    <source>
        <dbReference type="ARBA" id="ARBA00004496"/>
    </source>
</evidence>
<keyword evidence="6" id="KW-1185">Reference proteome</keyword>
<sequence length="255" mass="28744">MSNGTRWQLDGLAFTIALEANGRDRLPYPLRYKPEFRETTGEFAVRRARSAQRLQRVYDESFHRALEVLLEPHTRVEVQGFHGPGQRQMVGIHAGVIGAEAVLAVQFSERTQRCGGDIALSCHPTGQVAEAIVALLPHCQGGAEPRFEGRRSDLDTAVYSHHPTRLSDTERLQRFLKRHRTGTGDITVYPGFEIDARPTTDGTGFLWLDYPNDGRYLMQHHDAENFTVIPGPAAEITRRLHTRITSVDQRATHVR</sequence>
<reference evidence="6" key="1">
    <citation type="journal article" date="2019" name="Int. J. Syst. Evol. Microbiol.">
        <title>The Global Catalogue of Microorganisms (GCM) 10K type strain sequencing project: providing services to taxonomists for standard genome sequencing and annotation.</title>
        <authorList>
            <consortium name="The Broad Institute Genomics Platform"/>
            <consortium name="The Broad Institute Genome Sequencing Center for Infectious Disease"/>
            <person name="Wu L."/>
            <person name="Ma J."/>
        </authorList>
    </citation>
    <scope>NUCLEOTIDE SEQUENCE [LARGE SCALE GENOMIC DNA]</scope>
    <source>
        <strain evidence="6">CGMCC 4.7204</strain>
    </source>
</reference>
<dbReference type="EMBL" id="JBHSBA010000003">
    <property type="protein sequence ID" value="MFC4124101.1"/>
    <property type="molecule type" value="Genomic_DNA"/>
</dbReference>
<keyword evidence="3" id="KW-0963">Cytoplasm</keyword>
<organism evidence="5 6">
    <name type="scientific">Nocardia rhizosphaerae</name>
    <dbReference type="NCBI Taxonomy" id="1691571"/>
    <lineage>
        <taxon>Bacteria</taxon>
        <taxon>Bacillati</taxon>
        <taxon>Actinomycetota</taxon>
        <taxon>Actinomycetes</taxon>
        <taxon>Mycobacteriales</taxon>
        <taxon>Nocardiaceae</taxon>
        <taxon>Nocardia</taxon>
    </lineage>
</organism>
<evidence type="ECO:0000313" key="6">
    <source>
        <dbReference type="Proteomes" id="UP001595767"/>
    </source>
</evidence>
<dbReference type="InterPro" id="IPR025734">
    <property type="entry name" value="EspG"/>
</dbReference>
<comment type="subcellular location">
    <subcellularLocation>
        <location evidence="1">Cytoplasm</location>
    </subcellularLocation>
</comment>
<dbReference type="Proteomes" id="UP001595767">
    <property type="component" value="Unassembled WGS sequence"/>
</dbReference>